<dbReference type="Proteomes" id="UP001167796">
    <property type="component" value="Unassembled WGS sequence"/>
</dbReference>
<organism evidence="1 2">
    <name type="scientific">Hymenobacter mellowenesis</name>
    <dbReference type="NCBI Taxonomy" id="3063995"/>
    <lineage>
        <taxon>Bacteria</taxon>
        <taxon>Pseudomonadati</taxon>
        <taxon>Bacteroidota</taxon>
        <taxon>Cytophagia</taxon>
        <taxon>Cytophagales</taxon>
        <taxon>Hymenobacteraceae</taxon>
        <taxon>Hymenobacter</taxon>
    </lineage>
</organism>
<reference evidence="1" key="1">
    <citation type="submission" date="2023-07" db="EMBL/GenBank/DDBJ databases">
        <authorList>
            <person name="Kim M.K."/>
        </authorList>
    </citation>
    <scope>NUCLEOTIDE SEQUENCE</scope>
    <source>
        <strain evidence="1">M29</strain>
    </source>
</reference>
<name>A0ABT9AGJ5_9BACT</name>
<comment type="caution">
    <text evidence="1">The sequence shown here is derived from an EMBL/GenBank/DDBJ whole genome shotgun (WGS) entry which is preliminary data.</text>
</comment>
<evidence type="ECO:0000313" key="1">
    <source>
        <dbReference type="EMBL" id="MDO7848993.1"/>
    </source>
</evidence>
<gene>
    <name evidence="1" type="ORF">Q5H92_21695</name>
</gene>
<sequence length="46" mass="4921">MRWARWCAAPPLAQPASGSKPPGWPGIYTVRLSTGAGTLTKRVVVQ</sequence>
<protein>
    <submittedName>
        <fullName evidence="1">T9SS type A sorting domain-containing protein</fullName>
    </submittedName>
</protein>
<proteinExistence type="predicted"/>
<accession>A0ABT9AGJ5</accession>
<dbReference type="EMBL" id="JAUQSX010000013">
    <property type="protein sequence ID" value="MDO7848993.1"/>
    <property type="molecule type" value="Genomic_DNA"/>
</dbReference>
<evidence type="ECO:0000313" key="2">
    <source>
        <dbReference type="Proteomes" id="UP001167796"/>
    </source>
</evidence>
<keyword evidence="2" id="KW-1185">Reference proteome</keyword>
<dbReference type="RefSeq" id="WP_305013655.1">
    <property type="nucleotide sequence ID" value="NZ_JAUQSX010000013.1"/>
</dbReference>